<dbReference type="InterPro" id="IPR017871">
    <property type="entry name" value="ABC_transporter-like_CS"/>
</dbReference>
<gene>
    <name evidence="11" type="ORF">H7K38_10630</name>
</gene>
<dbReference type="InterPro" id="IPR003439">
    <property type="entry name" value="ABC_transporter-like_ATP-bd"/>
</dbReference>
<evidence type="ECO:0000256" key="1">
    <source>
        <dbReference type="ARBA" id="ARBA00004141"/>
    </source>
</evidence>
<evidence type="ECO:0000256" key="2">
    <source>
        <dbReference type="ARBA" id="ARBA00022448"/>
    </source>
</evidence>
<keyword evidence="3 9" id="KW-0812">Transmembrane</keyword>
<evidence type="ECO:0000256" key="3">
    <source>
        <dbReference type="ARBA" id="ARBA00022692"/>
    </source>
</evidence>
<feature type="transmembrane region" description="Helical" evidence="9">
    <location>
        <begin position="336"/>
        <end position="356"/>
    </location>
</feature>
<feature type="transmembrane region" description="Helical" evidence="9">
    <location>
        <begin position="554"/>
        <end position="575"/>
    </location>
</feature>
<evidence type="ECO:0000256" key="5">
    <source>
        <dbReference type="ARBA" id="ARBA00022840"/>
    </source>
</evidence>
<dbReference type="SMART" id="SM00382">
    <property type="entry name" value="AAA"/>
    <property type="match status" value="1"/>
</dbReference>
<dbReference type="Pfam" id="PF01061">
    <property type="entry name" value="ABC2_membrane"/>
    <property type="match status" value="1"/>
</dbReference>
<evidence type="ECO:0000313" key="12">
    <source>
        <dbReference type="Proteomes" id="UP001141650"/>
    </source>
</evidence>
<proteinExistence type="predicted"/>
<dbReference type="EMBL" id="JACKVH010000012">
    <property type="protein sequence ID" value="MCV7379111.1"/>
    <property type="molecule type" value="Genomic_DNA"/>
</dbReference>
<dbReference type="AlphaFoldDB" id="A0AA41XMS3"/>
<dbReference type="PANTHER" id="PTHR48041:SF139">
    <property type="entry name" value="PROTEIN SCARLET"/>
    <property type="match status" value="1"/>
</dbReference>
<keyword evidence="6 9" id="KW-1133">Transmembrane helix</keyword>
<dbReference type="Pfam" id="PF00005">
    <property type="entry name" value="ABC_tran"/>
    <property type="match status" value="1"/>
</dbReference>
<feature type="transmembrane region" description="Helical" evidence="9">
    <location>
        <begin position="452"/>
        <end position="472"/>
    </location>
</feature>
<dbReference type="InterPro" id="IPR013525">
    <property type="entry name" value="ABC2_TM"/>
</dbReference>
<keyword evidence="5 11" id="KW-0067">ATP-binding</keyword>
<dbReference type="InterPro" id="IPR027417">
    <property type="entry name" value="P-loop_NTPase"/>
</dbReference>
<feature type="compositionally biased region" description="Basic and acidic residues" evidence="8">
    <location>
        <begin position="297"/>
        <end position="312"/>
    </location>
</feature>
<name>A0AA41XMS3_9MYCO</name>
<dbReference type="GO" id="GO:0016020">
    <property type="term" value="C:membrane"/>
    <property type="evidence" value="ECO:0007669"/>
    <property type="project" value="UniProtKB-SubCell"/>
</dbReference>
<dbReference type="GO" id="GO:0016887">
    <property type="term" value="F:ATP hydrolysis activity"/>
    <property type="evidence" value="ECO:0007669"/>
    <property type="project" value="InterPro"/>
</dbReference>
<dbReference type="SUPFAM" id="SSF52540">
    <property type="entry name" value="P-loop containing nucleoside triphosphate hydrolases"/>
    <property type="match status" value="1"/>
</dbReference>
<sequence>MTTLLRGNHGDRIMTESAGKATTIERPSTRRSAPGVRVDAIDVSRRAGGRQILHELSLSVEPGELVAIAGGSGAGKTTLLEILAGLQPPSAGELLHDGAAPRARANAGSAIGYVPQDDIIHLEMPLRRTLRYAALLRLPAGTTTAEAEQIVDETLRDLDLADRADVPVRALSGGQRKRASIAVELLTRPRLFFLDEPTSGLDPSTAADVMRLLRKLSQRGITIVLTTHEPAGIDRCDRVVFLARDGHLAFTGSPAAARYYFGVENLTEVYERLAGEHTPQIWAKRFADSRMNPATRPHPDRRPAPAPRPDVRRTGMTRQWWLLTRRNVDVLVRNRLTLAILLGSPVLVTAMMATLFRRGAFDPAGATGAGPAQLVFWIAFDGFFFGLTYGLLQIVGEMAVFRRERLAGLSVGAYVGSKVTALLPVLAGVSVVLLVVLRALGRLPAAGWDVYAALFATIVIEATSALALGLFASAAVSNAAQAALALPMLCFPQVLFGGAIVPVDQMATPGRLMSLVLSNRHAFDALGRDLGLDRYTTTLPAMSAYHDTFHGGTAASLIALGSFAVALTLATAWLLDRRSRPGASTR</sequence>
<dbReference type="PANTHER" id="PTHR48041">
    <property type="entry name" value="ABC TRANSPORTER G FAMILY MEMBER 28"/>
    <property type="match status" value="1"/>
</dbReference>
<feature type="transmembrane region" description="Helical" evidence="9">
    <location>
        <begin position="421"/>
        <end position="440"/>
    </location>
</feature>
<dbReference type="PROSITE" id="PS50893">
    <property type="entry name" value="ABC_TRANSPORTER_2"/>
    <property type="match status" value="1"/>
</dbReference>
<keyword evidence="4" id="KW-0547">Nucleotide-binding</keyword>
<organism evidence="11 12">
    <name type="scientific">Mycobacterium alsense</name>
    <dbReference type="NCBI Taxonomy" id="324058"/>
    <lineage>
        <taxon>Bacteria</taxon>
        <taxon>Bacillati</taxon>
        <taxon>Actinomycetota</taxon>
        <taxon>Actinomycetes</taxon>
        <taxon>Mycobacteriales</taxon>
        <taxon>Mycobacteriaceae</taxon>
        <taxon>Mycobacterium</taxon>
    </lineage>
</organism>
<keyword evidence="2" id="KW-0813">Transport</keyword>
<feature type="transmembrane region" description="Helical" evidence="9">
    <location>
        <begin position="376"/>
        <end position="400"/>
    </location>
</feature>
<feature type="transmembrane region" description="Helical" evidence="9">
    <location>
        <begin position="484"/>
        <end position="503"/>
    </location>
</feature>
<feature type="domain" description="ABC transporter" evidence="10">
    <location>
        <begin position="38"/>
        <end position="270"/>
    </location>
</feature>
<dbReference type="InterPro" id="IPR003593">
    <property type="entry name" value="AAA+_ATPase"/>
</dbReference>
<comment type="subcellular location">
    <subcellularLocation>
        <location evidence="1">Membrane</location>
        <topology evidence="1">Multi-pass membrane protein</topology>
    </subcellularLocation>
</comment>
<evidence type="ECO:0000256" key="8">
    <source>
        <dbReference type="SAM" id="MobiDB-lite"/>
    </source>
</evidence>
<feature type="region of interest" description="Disordered" evidence="8">
    <location>
        <begin position="288"/>
        <end position="312"/>
    </location>
</feature>
<dbReference type="PROSITE" id="PS00211">
    <property type="entry name" value="ABC_TRANSPORTER_1"/>
    <property type="match status" value="1"/>
</dbReference>
<evidence type="ECO:0000256" key="4">
    <source>
        <dbReference type="ARBA" id="ARBA00022741"/>
    </source>
</evidence>
<comment type="caution">
    <text evidence="11">The sequence shown here is derived from an EMBL/GenBank/DDBJ whole genome shotgun (WGS) entry which is preliminary data.</text>
</comment>
<protein>
    <submittedName>
        <fullName evidence="11">ATP-binding cassette domain-containing protein</fullName>
    </submittedName>
</protein>
<evidence type="ECO:0000313" key="11">
    <source>
        <dbReference type="EMBL" id="MCV7379111.1"/>
    </source>
</evidence>
<evidence type="ECO:0000256" key="9">
    <source>
        <dbReference type="SAM" id="Phobius"/>
    </source>
</evidence>
<keyword evidence="7 9" id="KW-0472">Membrane</keyword>
<evidence type="ECO:0000259" key="10">
    <source>
        <dbReference type="PROSITE" id="PS50893"/>
    </source>
</evidence>
<dbReference type="Gene3D" id="3.40.50.300">
    <property type="entry name" value="P-loop containing nucleotide triphosphate hydrolases"/>
    <property type="match status" value="1"/>
</dbReference>
<evidence type="ECO:0000256" key="6">
    <source>
        <dbReference type="ARBA" id="ARBA00022989"/>
    </source>
</evidence>
<reference evidence="11" key="1">
    <citation type="submission" date="2020-07" db="EMBL/GenBank/DDBJ databases">
        <authorList>
            <person name="Pettersson B.M.F."/>
            <person name="Behra P.R.K."/>
            <person name="Ramesh M."/>
            <person name="Das S."/>
            <person name="Dasgupta S."/>
            <person name="Kirsebom L.A."/>
        </authorList>
    </citation>
    <scope>NUCLEOTIDE SEQUENCE</scope>
    <source>
        <strain evidence="11">CCUG 55640</strain>
    </source>
</reference>
<dbReference type="GO" id="GO:0005524">
    <property type="term" value="F:ATP binding"/>
    <property type="evidence" value="ECO:0007669"/>
    <property type="project" value="UniProtKB-KW"/>
</dbReference>
<reference evidence="11" key="2">
    <citation type="journal article" date="2022" name="BMC Genomics">
        <title>Comparative genome analysis of mycobacteria focusing on tRNA and non-coding RNA.</title>
        <authorList>
            <person name="Behra P.R.K."/>
            <person name="Pettersson B.M.F."/>
            <person name="Ramesh M."/>
            <person name="Das S."/>
            <person name="Dasgupta S."/>
            <person name="Kirsebom L.A."/>
        </authorList>
    </citation>
    <scope>NUCLEOTIDE SEQUENCE</scope>
    <source>
        <strain evidence="11">CCUG 55640</strain>
    </source>
</reference>
<dbReference type="Proteomes" id="UP001141650">
    <property type="component" value="Unassembled WGS sequence"/>
</dbReference>
<evidence type="ECO:0000256" key="7">
    <source>
        <dbReference type="ARBA" id="ARBA00023136"/>
    </source>
</evidence>
<dbReference type="InterPro" id="IPR050352">
    <property type="entry name" value="ABCG_transporters"/>
</dbReference>
<accession>A0AA41XMS3</accession>
<dbReference type="GO" id="GO:0140359">
    <property type="term" value="F:ABC-type transporter activity"/>
    <property type="evidence" value="ECO:0007669"/>
    <property type="project" value="InterPro"/>
</dbReference>